<dbReference type="Pfam" id="PF09113">
    <property type="entry name" value="N-glycanase_C"/>
    <property type="match status" value="1"/>
</dbReference>
<evidence type="ECO:0000256" key="1">
    <source>
        <dbReference type="ARBA" id="ARBA00023157"/>
    </source>
</evidence>
<evidence type="ECO:0000259" key="2">
    <source>
        <dbReference type="SMART" id="SM01290"/>
    </source>
</evidence>
<dbReference type="AlphaFoldDB" id="A0A381TU60"/>
<accession>A0A381TU60</accession>
<sequence>MKNTSIIVFIFHCVFLYADTTIVAFNSVHHFFGGGTNNRTVIDTIQLPGQNNDYQQILMHIDLACPTGGCDPWDRKASISVKHLNAWYEIGRYVTPYGVGCGWTLDVTDYRSILKGEISLSSFIDTWVQPAWLVTIQFEFNSGIPEHPYTVVRNMWNDDYVRYGDTTNPVNLQPITEYIPEDAQSTYLRMITTGHGQGNTDNAAEFSQKIHQIYLNGVFIYDHDFWRNDCQNNSCSPQYGTWQYNRAGFCPGDKVDPQDFDLSYFAVPGDTATLSYILEDYFNECSPNNPSCINGVTCASCNYNNTGHTEPNYFIASHLIIHTANDHSNADAYLTISEDTLSGALEIAVENYVPVYGIQFDINVNNMDGEDINELQFQNGIGGRAEAAGWTVSVSESGRMVAISQNTGDPLPAGEGVFTYIPWNRDELPELNGSISIIDIYVSGYFGSELSHEIGPAYNLESILKSDESSYQPVSHHLLPAFPNPFNPITTIPFHISNDQVIDLDIYDINGRKIHSLLRNAEMQMGQHQIRWNA</sequence>
<dbReference type="InterPro" id="IPR014784">
    <property type="entry name" value="Cu2_ascorb_mOase-like_C"/>
</dbReference>
<dbReference type="GO" id="GO:0016715">
    <property type="term" value="F:oxidoreductase activity, acting on paired donors, with incorporation or reduction of molecular oxygen, reduced ascorbate as one donor, and incorporation of one atom of oxygen"/>
    <property type="evidence" value="ECO:0007669"/>
    <property type="project" value="InterPro"/>
</dbReference>
<dbReference type="InterPro" id="IPR008977">
    <property type="entry name" value="PHM/PNGase_F_dom_sf"/>
</dbReference>
<dbReference type="Gene3D" id="2.60.120.230">
    <property type="match status" value="2"/>
</dbReference>
<dbReference type="Pfam" id="PF09112">
    <property type="entry name" value="N-glycanase_N"/>
    <property type="match status" value="1"/>
</dbReference>
<dbReference type="PANTHER" id="PTHR39319:SF1">
    <property type="entry name" value="SI:DKEY-256H2.1"/>
    <property type="match status" value="1"/>
</dbReference>
<dbReference type="InterPro" id="IPR015197">
    <property type="entry name" value="PngaseF_C"/>
</dbReference>
<organism evidence="3">
    <name type="scientific">marine metagenome</name>
    <dbReference type="NCBI Taxonomy" id="408172"/>
    <lineage>
        <taxon>unclassified sequences</taxon>
        <taxon>metagenomes</taxon>
        <taxon>ecological metagenomes</taxon>
    </lineage>
</organism>
<feature type="domain" description="Peptide-N-glycosidase F N-terminal" evidence="2">
    <location>
        <begin position="21"/>
        <end position="140"/>
    </location>
</feature>
<dbReference type="EMBL" id="UINC01005174">
    <property type="protein sequence ID" value="SVA19585.1"/>
    <property type="molecule type" value="Genomic_DNA"/>
</dbReference>
<dbReference type="InterPro" id="IPR015196">
    <property type="entry name" value="PngaseF_N"/>
</dbReference>
<feature type="non-terminal residue" evidence="3">
    <location>
        <position position="534"/>
    </location>
</feature>
<protein>
    <recommendedName>
        <fullName evidence="2">Peptide-N-glycosidase F N-terminal domain-containing protein</fullName>
    </recommendedName>
</protein>
<name>A0A381TU60_9ZZZZ</name>
<dbReference type="SUPFAM" id="SSF49742">
    <property type="entry name" value="PHM/PNGase F"/>
    <property type="match status" value="2"/>
</dbReference>
<proteinExistence type="predicted"/>
<reference evidence="3" key="1">
    <citation type="submission" date="2018-05" db="EMBL/GenBank/DDBJ databases">
        <authorList>
            <person name="Lanie J.A."/>
            <person name="Ng W.-L."/>
            <person name="Kazmierczak K.M."/>
            <person name="Andrzejewski T.M."/>
            <person name="Davidsen T.M."/>
            <person name="Wayne K.J."/>
            <person name="Tettelin H."/>
            <person name="Glass J.I."/>
            <person name="Rusch D."/>
            <person name="Podicherti R."/>
            <person name="Tsui H.-C.T."/>
            <person name="Winkler M.E."/>
        </authorList>
    </citation>
    <scope>NUCLEOTIDE SEQUENCE</scope>
</reference>
<dbReference type="InterPro" id="IPR053251">
    <property type="entry name" value="N-glycanase"/>
</dbReference>
<dbReference type="SMART" id="SM01290">
    <property type="entry name" value="N-glycanase_N"/>
    <property type="match status" value="1"/>
</dbReference>
<keyword evidence="1" id="KW-1015">Disulfide bond</keyword>
<gene>
    <name evidence="3" type="ORF">METZ01_LOCUS72439</name>
</gene>
<dbReference type="PANTHER" id="PTHR39319">
    <property type="entry name" value="SI:DKEY-256H2.1"/>
    <property type="match status" value="1"/>
</dbReference>
<evidence type="ECO:0000313" key="3">
    <source>
        <dbReference type="EMBL" id="SVA19585.1"/>
    </source>
</evidence>